<dbReference type="Gene3D" id="1.20.1600.10">
    <property type="entry name" value="Outer membrane efflux proteins (OEP)"/>
    <property type="match status" value="1"/>
</dbReference>
<protein>
    <submittedName>
        <fullName evidence="4">Efflux transporter outer membrane subunit</fullName>
    </submittedName>
</protein>
<keyword evidence="2" id="KW-0449">Lipoprotein</keyword>
<evidence type="ECO:0000313" key="5">
    <source>
        <dbReference type="Proteomes" id="UP000433577"/>
    </source>
</evidence>
<feature type="coiled-coil region" evidence="3">
    <location>
        <begin position="375"/>
        <end position="409"/>
    </location>
</feature>
<dbReference type="GO" id="GO:0005886">
    <property type="term" value="C:plasma membrane"/>
    <property type="evidence" value="ECO:0007669"/>
    <property type="project" value="UniProtKB-SubCell"/>
</dbReference>
<dbReference type="PANTHER" id="PTHR30203">
    <property type="entry name" value="OUTER MEMBRANE CATION EFFLUX PROTEIN"/>
    <property type="match status" value="1"/>
</dbReference>
<dbReference type="KEGG" id="pacs:FAZ98_26560"/>
<accession>A0A7Z2JH46</accession>
<sequence>MKPTLAALAFSLVSLALAACSLERPAAPATSAPAAWQFATAADTQGAAVPRDWWTAFGNAELDALVQQAHANSNDIAAAVARVGEAQASARIAGAPLWPNVSGFADAGRQGGLVVNNEVAGTSFDLGLAASYELDFWGRHRALRDAAVANYDASRFDRDTVALTVCADTANSWLQTVALRERAAIAQRNLDTAGAILATVESQYRAGAATRLDVAQQRAAVAAQRRTLEARREDANDSLATLAVLLGASVTRVQVATTVLDAVQVPAIGAGVPSAVLVQRPDLARAEAQLAAASANVAAARAAMLPSLTLSGTVGFGSERVRTLFDNSLYSVAAGLTAPIFNAGSLAAGRDLAIAQRTELLANYRAAIVAAFGDVERALNAIHGIEAQLAAHAEELDEARRALALAQSRYRAGAETLLVVLNAQQTLFAAEDEGVQLRLARLQGAVSLYRALGGGWQRAGA</sequence>
<dbReference type="RefSeq" id="WP_158955659.1">
    <property type="nucleotide sequence ID" value="NZ_CP046915.1"/>
</dbReference>
<keyword evidence="2" id="KW-0732">Signal</keyword>
<keyword evidence="5" id="KW-1185">Reference proteome</keyword>
<dbReference type="OrthoDB" id="9770517at2"/>
<dbReference type="Pfam" id="PF02321">
    <property type="entry name" value="OEP"/>
    <property type="match status" value="2"/>
</dbReference>
<name>A0A7Z2JH46_9BURK</name>
<dbReference type="InterPro" id="IPR003423">
    <property type="entry name" value="OMP_efflux"/>
</dbReference>
<keyword evidence="2" id="KW-0472">Membrane</keyword>
<feature type="signal peptide" evidence="2">
    <location>
        <begin position="1"/>
        <end position="18"/>
    </location>
</feature>
<dbReference type="PANTHER" id="PTHR30203:SF33">
    <property type="entry name" value="BLR4455 PROTEIN"/>
    <property type="match status" value="1"/>
</dbReference>
<gene>
    <name evidence="4" type="ORF">FAZ98_26560</name>
</gene>
<keyword evidence="2" id="KW-0812">Transmembrane</keyword>
<dbReference type="EMBL" id="CP046915">
    <property type="protein sequence ID" value="QGZ65332.1"/>
    <property type="molecule type" value="Genomic_DNA"/>
</dbReference>
<evidence type="ECO:0000256" key="3">
    <source>
        <dbReference type="SAM" id="Coils"/>
    </source>
</evidence>
<dbReference type="Proteomes" id="UP000433577">
    <property type="component" value="Chromosome 3"/>
</dbReference>
<keyword evidence="2" id="KW-0564">Palmitate</keyword>
<organism evidence="4 5">
    <name type="scientific">Paraburkholderia acidisoli</name>
    <dbReference type="NCBI Taxonomy" id="2571748"/>
    <lineage>
        <taxon>Bacteria</taxon>
        <taxon>Pseudomonadati</taxon>
        <taxon>Pseudomonadota</taxon>
        <taxon>Betaproteobacteria</taxon>
        <taxon>Burkholderiales</taxon>
        <taxon>Burkholderiaceae</taxon>
        <taxon>Paraburkholderia</taxon>
    </lineage>
</organism>
<keyword evidence="2" id="KW-1134">Transmembrane beta strand</keyword>
<comment type="similarity">
    <text evidence="1 2">Belongs to the outer membrane factor (OMF) (TC 1.B.17) family.</text>
</comment>
<proteinExistence type="inferred from homology"/>
<dbReference type="SUPFAM" id="SSF56954">
    <property type="entry name" value="Outer membrane efflux proteins (OEP)"/>
    <property type="match status" value="1"/>
</dbReference>
<dbReference type="NCBIfam" id="TIGR01845">
    <property type="entry name" value="outer_NodT"/>
    <property type="match status" value="1"/>
</dbReference>
<comment type="subcellular location">
    <subcellularLocation>
        <location evidence="2">Cell membrane</location>
        <topology evidence="2">Lipid-anchor</topology>
    </subcellularLocation>
</comment>
<evidence type="ECO:0000256" key="2">
    <source>
        <dbReference type="RuleBase" id="RU362097"/>
    </source>
</evidence>
<evidence type="ECO:0000313" key="4">
    <source>
        <dbReference type="EMBL" id="QGZ65332.1"/>
    </source>
</evidence>
<dbReference type="PROSITE" id="PS51257">
    <property type="entry name" value="PROKAR_LIPOPROTEIN"/>
    <property type="match status" value="1"/>
</dbReference>
<dbReference type="AlphaFoldDB" id="A0A7Z2JH46"/>
<dbReference type="Gene3D" id="2.20.200.10">
    <property type="entry name" value="Outer membrane efflux proteins (OEP)"/>
    <property type="match status" value="1"/>
</dbReference>
<reference evidence="4 5" key="1">
    <citation type="submission" date="2019-12" db="EMBL/GenBank/DDBJ databases">
        <title>Paraburkholderia acidiphila 7Q-K02 sp. nov and Paraburkholderia acidisoli DHF22 sp. nov., two strains isolated from forest soil.</title>
        <authorList>
            <person name="Gao Z."/>
            <person name="Qiu L."/>
        </authorList>
    </citation>
    <scope>NUCLEOTIDE SEQUENCE [LARGE SCALE GENOMIC DNA]</scope>
    <source>
        <strain evidence="4 5">DHF22</strain>
    </source>
</reference>
<evidence type="ECO:0000256" key="1">
    <source>
        <dbReference type="ARBA" id="ARBA00007613"/>
    </source>
</evidence>
<dbReference type="GO" id="GO:0015562">
    <property type="term" value="F:efflux transmembrane transporter activity"/>
    <property type="evidence" value="ECO:0007669"/>
    <property type="project" value="InterPro"/>
</dbReference>
<feature type="chain" id="PRO_5031603380" evidence="2">
    <location>
        <begin position="19"/>
        <end position="461"/>
    </location>
</feature>
<keyword evidence="3" id="KW-0175">Coiled coil</keyword>
<dbReference type="InterPro" id="IPR010131">
    <property type="entry name" value="MdtP/NodT-like"/>
</dbReference>